<dbReference type="GO" id="GO:0006814">
    <property type="term" value="P:sodium ion transport"/>
    <property type="evidence" value="ECO:0007669"/>
    <property type="project" value="InterPro"/>
</dbReference>
<dbReference type="GO" id="GO:0015293">
    <property type="term" value="F:symporter activity"/>
    <property type="evidence" value="ECO:0007669"/>
    <property type="project" value="InterPro"/>
</dbReference>
<keyword evidence="1" id="KW-0472">Membrane</keyword>
<dbReference type="RefSeq" id="WP_172967503.1">
    <property type="nucleotide sequence ID" value="NZ_BKZQ01000019.1"/>
</dbReference>
<feature type="transmembrane region" description="Helical" evidence="1">
    <location>
        <begin position="420"/>
        <end position="441"/>
    </location>
</feature>
<feature type="transmembrane region" description="Helical" evidence="1">
    <location>
        <begin position="131"/>
        <end position="158"/>
    </location>
</feature>
<feature type="transmembrane region" description="Helical" evidence="1">
    <location>
        <begin position="249"/>
        <end position="265"/>
    </location>
</feature>
<protein>
    <submittedName>
        <fullName evidence="2">Sodium:solute symporter</fullName>
    </submittedName>
</protein>
<accession>A0A5J4J5Z0</accession>
<dbReference type="InterPro" id="IPR039672">
    <property type="entry name" value="MFS_2"/>
</dbReference>
<proteinExistence type="predicted"/>
<dbReference type="CDD" id="cd17332">
    <property type="entry name" value="MFS_MelB_like"/>
    <property type="match status" value="1"/>
</dbReference>
<feature type="transmembrane region" description="Helical" evidence="1">
    <location>
        <begin position="33"/>
        <end position="55"/>
    </location>
</feature>
<feature type="transmembrane region" description="Helical" evidence="1">
    <location>
        <begin position="61"/>
        <end position="81"/>
    </location>
</feature>
<dbReference type="NCBIfam" id="TIGR00792">
    <property type="entry name" value="gph"/>
    <property type="match status" value="1"/>
</dbReference>
<feature type="transmembrane region" description="Helical" evidence="1">
    <location>
        <begin position="203"/>
        <end position="223"/>
    </location>
</feature>
<dbReference type="SUPFAM" id="SSF103473">
    <property type="entry name" value="MFS general substrate transporter"/>
    <property type="match status" value="1"/>
</dbReference>
<gene>
    <name evidence="2" type="ORF">BpJC7_16590</name>
</gene>
<dbReference type="InterPro" id="IPR001927">
    <property type="entry name" value="Na/Gal_symport"/>
</dbReference>
<dbReference type="EMBL" id="BKZQ01000019">
    <property type="protein sequence ID" value="GER70356.1"/>
    <property type="molecule type" value="Genomic_DNA"/>
</dbReference>
<dbReference type="PANTHER" id="PTHR11328">
    <property type="entry name" value="MAJOR FACILITATOR SUPERFAMILY DOMAIN-CONTAINING PROTEIN"/>
    <property type="match status" value="1"/>
</dbReference>
<keyword evidence="3" id="KW-1185">Reference proteome</keyword>
<evidence type="ECO:0000313" key="3">
    <source>
        <dbReference type="Proteomes" id="UP000391919"/>
    </source>
</evidence>
<dbReference type="GO" id="GO:0005886">
    <property type="term" value="C:plasma membrane"/>
    <property type="evidence" value="ECO:0007669"/>
    <property type="project" value="TreeGrafter"/>
</dbReference>
<feature type="transmembrane region" description="Helical" evidence="1">
    <location>
        <begin position="102"/>
        <end position="119"/>
    </location>
</feature>
<keyword evidence="1" id="KW-1133">Transmembrane helix</keyword>
<feature type="transmembrane region" description="Helical" evidence="1">
    <location>
        <begin position="285"/>
        <end position="306"/>
    </location>
</feature>
<dbReference type="GO" id="GO:0008643">
    <property type="term" value="P:carbohydrate transport"/>
    <property type="evidence" value="ECO:0007669"/>
    <property type="project" value="InterPro"/>
</dbReference>
<keyword evidence="1" id="KW-0812">Transmembrane</keyword>
<feature type="transmembrane region" description="Helical" evidence="1">
    <location>
        <begin position="178"/>
        <end position="197"/>
    </location>
</feature>
<evidence type="ECO:0000256" key="1">
    <source>
        <dbReference type="SAM" id="Phobius"/>
    </source>
</evidence>
<dbReference type="Proteomes" id="UP000391919">
    <property type="component" value="Unassembled WGS sequence"/>
</dbReference>
<dbReference type="Pfam" id="PF13347">
    <property type="entry name" value="MFS_2"/>
    <property type="match status" value="1"/>
</dbReference>
<reference evidence="2 3" key="1">
    <citation type="submission" date="2019-09" db="EMBL/GenBank/DDBJ databases">
        <title>Draft genome sequence of Bacillus sp. JC-7.</title>
        <authorList>
            <person name="Tanaka N."/>
            <person name="Shiwa Y."/>
            <person name="Fujita N."/>
            <person name="Tanasupawat S."/>
        </authorList>
    </citation>
    <scope>NUCLEOTIDE SEQUENCE [LARGE SCALE GENOMIC DNA]</scope>
    <source>
        <strain evidence="2 3">JC-7</strain>
    </source>
</reference>
<dbReference type="InterPro" id="IPR036259">
    <property type="entry name" value="MFS_trans_sf"/>
</dbReference>
<feature type="transmembrane region" description="Helical" evidence="1">
    <location>
        <begin position="338"/>
        <end position="359"/>
    </location>
</feature>
<name>A0A5J4J5Z0_9BACI</name>
<dbReference type="PANTHER" id="PTHR11328:SF24">
    <property type="entry name" value="MAJOR FACILITATOR SUPERFAMILY (MFS) PROFILE DOMAIN-CONTAINING PROTEIN"/>
    <property type="match status" value="1"/>
</dbReference>
<feature type="transmembrane region" description="Helical" evidence="1">
    <location>
        <begin position="313"/>
        <end position="332"/>
    </location>
</feature>
<sequence>MIVVKKFQSSAVHESQIDLAGIREDALPLHRKVTYSFTDLAGNLLYCIMSSYILYFFTDVYGLSVGIAGTLLLIARFFDALDAPIWGIIIDHTHSKYGQSRPWFLWMAFPFAIFVWLLFTTPHLSETAKVVYAGVMYILAGISYTGVSTPITSVLPNLSSNSDERTVANSFRMVGGNIGNFFAVTFILPLATALGGSNTRRGWSLAVLLYAAIAVILLLIAFADMREKNIQRTKSIPIKQSFKAAKRNWPWFLIVTANIIFWVGLMSRSSTLAYYFQYNMHNADYISLFNGFSIIQVAGMASIPMIVKKLSKWGTTVFGLIAAILGQFMMVIAGNHLIALLAGWCIACIGSGIACSMFFAMVGDTVDYGEWKNGIRASGFLTAIGSSFCIKIGSGLGSFIPSIIMKAFHYVPNHAQTASALGAIKFSFIWLPIIIFAINIIPMFMYKKYEEHELVVIRDLMARKTQEEI</sequence>
<dbReference type="Gene3D" id="1.20.1250.20">
    <property type="entry name" value="MFS general substrate transporter like domains"/>
    <property type="match status" value="2"/>
</dbReference>
<comment type="caution">
    <text evidence="2">The sequence shown here is derived from an EMBL/GenBank/DDBJ whole genome shotgun (WGS) entry which is preliminary data.</text>
</comment>
<organism evidence="2 3">
    <name type="scientific">Weizmannia acidilactici</name>
    <dbReference type="NCBI Taxonomy" id="2607726"/>
    <lineage>
        <taxon>Bacteria</taxon>
        <taxon>Bacillati</taxon>
        <taxon>Bacillota</taxon>
        <taxon>Bacilli</taxon>
        <taxon>Bacillales</taxon>
        <taxon>Bacillaceae</taxon>
        <taxon>Heyndrickxia</taxon>
    </lineage>
</organism>
<dbReference type="AlphaFoldDB" id="A0A5J4J5Z0"/>
<evidence type="ECO:0000313" key="2">
    <source>
        <dbReference type="EMBL" id="GER70356.1"/>
    </source>
</evidence>
<feature type="transmembrane region" description="Helical" evidence="1">
    <location>
        <begin position="380"/>
        <end position="400"/>
    </location>
</feature>